<reference evidence="1 2" key="1">
    <citation type="journal article" date="2019" name="Int. J. Syst. Evol. Microbiol.">
        <title>The Global Catalogue of Microorganisms (GCM) 10K type strain sequencing project: providing services to taxonomists for standard genome sequencing and annotation.</title>
        <authorList>
            <consortium name="The Broad Institute Genomics Platform"/>
            <consortium name="The Broad Institute Genome Sequencing Center for Infectious Disease"/>
            <person name="Wu L."/>
            <person name="Ma J."/>
        </authorList>
    </citation>
    <scope>NUCLEOTIDE SEQUENCE [LARGE SCALE GENOMIC DNA]</scope>
    <source>
        <strain evidence="1 2">JCM 11136</strain>
    </source>
</reference>
<evidence type="ECO:0000313" key="1">
    <source>
        <dbReference type="EMBL" id="GAA0944802.1"/>
    </source>
</evidence>
<comment type="caution">
    <text evidence="1">The sequence shown here is derived from an EMBL/GenBank/DDBJ whole genome shotgun (WGS) entry which is preliminary data.</text>
</comment>
<gene>
    <name evidence="1" type="ORF">GCM10009560_59150</name>
</gene>
<keyword evidence="2" id="KW-1185">Reference proteome</keyword>
<evidence type="ECO:0000313" key="2">
    <source>
        <dbReference type="Proteomes" id="UP001501578"/>
    </source>
</evidence>
<proteinExistence type="predicted"/>
<sequence>MRSAGAAGYVVLSEMCPRGSAGRFGQPCQAEIRAVRSLGRSGLPRVGEGFPASGEVEEGNVVRRVCPPVPHLFTRLAAALLRKGGRNRGPAGVSAHLLVLEQGVDKRE</sequence>
<protein>
    <submittedName>
        <fullName evidence="1">Uncharacterized protein</fullName>
    </submittedName>
</protein>
<name>A0ABN1QND7_9ACTN</name>
<dbReference type="Proteomes" id="UP001501578">
    <property type="component" value="Unassembled WGS sequence"/>
</dbReference>
<dbReference type="EMBL" id="BAAAHQ010000037">
    <property type="protein sequence ID" value="GAA0944802.1"/>
    <property type="molecule type" value="Genomic_DNA"/>
</dbReference>
<accession>A0ABN1QND7</accession>
<organism evidence="1 2">
    <name type="scientific">Nonomuraea longicatena</name>
    <dbReference type="NCBI Taxonomy" id="83682"/>
    <lineage>
        <taxon>Bacteria</taxon>
        <taxon>Bacillati</taxon>
        <taxon>Actinomycetota</taxon>
        <taxon>Actinomycetes</taxon>
        <taxon>Streptosporangiales</taxon>
        <taxon>Streptosporangiaceae</taxon>
        <taxon>Nonomuraea</taxon>
    </lineage>
</organism>